<sequence length="231" mass="26642">MSNPLQPAEAPKTMTDYVYTQLREDIIQGKLAPDSKLKIEQLRGMYDVGATPIREALSRLSADGFVLMEGQRGFRVSPISPEDLEDVTELRITLELKALRNSILHGGDDWESRVVSTYYQLSKVEELDLFEHIDAWEQRNHDFHWALISACTSKWLLHFYNTLYDQHKRYRNISLVANLGQRDVHAEHKRIYDAALARDADTACRETEEHIRVTAEITRQVLVEEMGKQSA</sequence>
<keyword evidence="1" id="KW-0805">Transcription regulation</keyword>
<dbReference type="InterPro" id="IPR000524">
    <property type="entry name" value="Tscrpt_reg_HTH_GntR"/>
</dbReference>
<dbReference type="SMART" id="SM00895">
    <property type="entry name" value="FCD"/>
    <property type="match status" value="1"/>
</dbReference>
<dbReference type="Gene3D" id="1.20.120.530">
    <property type="entry name" value="GntR ligand-binding domain-like"/>
    <property type="match status" value="1"/>
</dbReference>
<gene>
    <name evidence="5" type="ORF">Thini_4271</name>
</gene>
<feature type="domain" description="HTH gntR-type" evidence="4">
    <location>
        <begin position="12"/>
        <end position="79"/>
    </location>
</feature>
<dbReference type="InterPro" id="IPR036390">
    <property type="entry name" value="WH_DNA-bd_sf"/>
</dbReference>
<dbReference type="RefSeq" id="WP_002710621.1">
    <property type="nucleotide sequence ID" value="NZ_JH651384.1"/>
</dbReference>
<dbReference type="Gene3D" id="1.10.10.10">
    <property type="entry name" value="Winged helix-like DNA-binding domain superfamily/Winged helix DNA-binding domain"/>
    <property type="match status" value="1"/>
</dbReference>
<dbReference type="Pfam" id="PF00392">
    <property type="entry name" value="GntR"/>
    <property type="match status" value="1"/>
</dbReference>
<evidence type="ECO:0000256" key="2">
    <source>
        <dbReference type="ARBA" id="ARBA00023125"/>
    </source>
</evidence>
<protein>
    <submittedName>
        <fullName evidence="5">Transcriptional regulator, GntR family</fullName>
    </submittedName>
</protein>
<reference evidence="6" key="1">
    <citation type="journal article" date="2011" name="Stand. Genomic Sci.">
        <title>Genome sequence of the filamentous, gliding Thiothrix nivea neotype strain (JP2(T)).</title>
        <authorList>
            <person name="Lapidus A."/>
            <person name="Nolan M."/>
            <person name="Lucas S."/>
            <person name="Glavina Del Rio T."/>
            <person name="Tice H."/>
            <person name="Cheng J.F."/>
            <person name="Tapia R."/>
            <person name="Han C."/>
            <person name="Goodwin L."/>
            <person name="Pitluck S."/>
            <person name="Liolios K."/>
            <person name="Pagani I."/>
            <person name="Ivanova N."/>
            <person name="Huntemann M."/>
            <person name="Mavromatis K."/>
            <person name="Mikhailova N."/>
            <person name="Pati A."/>
            <person name="Chen A."/>
            <person name="Palaniappan K."/>
            <person name="Land M."/>
            <person name="Brambilla E.M."/>
            <person name="Rohde M."/>
            <person name="Abt B."/>
            <person name="Verbarg S."/>
            <person name="Goker M."/>
            <person name="Bristow J."/>
            <person name="Eisen J.A."/>
            <person name="Markowitz V."/>
            <person name="Hugenholtz P."/>
            <person name="Kyrpides N.C."/>
            <person name="Klenk H.P."/>
            <person name="Woyke T."/>
        </authorList>
    </citation>
    <scope>NUCLEOTIDE SEQUENCE [LARGE SCALE GENOMIC DNA]</scope>
    <source>
        <strain evidence="6">ATCC 35100 / DSM 5205 / JP2</strain>
    </source>
</reference>
<dbReference type="InterPro" id="IPR036388">
    <property type="entry name" value="WH-like_DNA-bd_sf"/>
</dbReference>
<accession>A0A656HKE6</accession>
<evidence type="ECO:0000259" key="4">
    <source>
        <dbReference type="PROSITE" id="PS50949"/>
    </source>
</evidence>
<dbReference type="AlphaFoldDB" id="A0A656HKE6"/>
<keyword evidence="2" id="KW-0238">DNA-binding</keyword>
<keyword evidence="6" id="KW-1185">Reference proteome</keyword>
<dbReference type="SUPFAM" id="SSF46785">
    <property type="entry name" value="Winged helix' DNA-binding domain"/>
    <property type="match status" value="1"/>
</dbReference>
<dbReference type="OrthoDB" id="9799812at2"/>
<dbReference type="InterPro" id="IPR011711">
    <property type="entry name" value="GntR_C"/>
</dbReference>
<dbReference type="PANTHER" id="PTHR43537:SF20">
    <property type="entry name" value="HTH-TYPE TRANSCRIPTIONAL REPRESSOR GLAR"/>
    <property type="match status" value="1"/>
</dbReference>
<dbReference type="Proteomes" id="UP000005317">
    <property type="component" value="Unassembled WGS sequence"/>
</dbReference>
<proteinExistence type="predicted"/>
<evidence type="ECO:0000256" key="3">
    <source>
        <dbReference type="ARBA" id="ARBA00023163"/>
    </source>
</evidence>
<dbReference type="InterPro" id="IPR008920">
    <property type="entry name" value="TF_FadR/GntR_C"/>
</dbReference>
<evidence type="ECO:0000313" key="6">
    <source>
        <dbReference type="Proteomes" id="UP000005317"/>
    </source>
</evidence>
<dbReference type="GO" id="GO:0003700">
    <property type="term" value="F:DNA-binding transcription factor activity"/>
    <property type="evidence" value="ECO:0007669"/>
    <property type="project" value="InterPro"/>
</dbReference>
<dbReference type="Pfam" id="PF07729">
    <property type="entry name" value="FCD"/>
    <property type="match status" value="1"/>
</dbReference>
<dbReference type="CDD" id="cd07377">
    <property type="entry name" value="WHTH_GntR"/>
    <property type="match status" value="1"/>
</dbReference>
<dbReference type="SUPFAM" id="SSF48008">
    <property type="entry name" value="GntR ligand-binding domain-like"/>
    <property type="match status" value="1"/>
</dbReference>
<evidence type="ECO:0000256" key="1">
    <source>
        <dbReference type="ARBA" id="ARBA00023015"/>
    </source>
</evidence>
<name>A0A656HKE6_THINJ</name>
<dbReference type="PANTHER" id="PTHR43537">
    <property type="entry name" value="TRANSCRIPTIONAL REGULATOR, GNTR FAMILY"/>
    <property type="match status" value="1"/>
</dbReference>
<dbReference type="EMBL" id="JH651384">
    <property type="protein sequence ID" value="EIJ36753.1"/>
    <property type="molecule type" value="Genomic_DNA"/>
</dbReference>
<dbReference type="PROSITE" id="PS50949">
    <property type="entry name" value="HTH_GNTR"/>
    <property type="match status" value="1"/>
</dbReference>
<dbReference type="GO" id="GO:0003677">
    <property type="term" value="F:DNA binding"/>
    <property type="evidence" value="ECO:0007669"/>
    <property type="project" value="UniProtKB-KW"/>
</dbReference>
<keyword evidence="3" id="KW-0804">Transcription</keyword>
<evidence type="ECO:0000313" key="5">
    <source>
        <dbReference type="EMBL" id="EIJ36753.1"/>
    </source>
</evidence>
<organism evidence="5 6">
    <name type="scientific">Thiothrix nivea (strain ATCC 35100 / DSM 5205 / JP2)</name>
    <dbReference type="NCBI Taxonomy" id="870187"/>
    <lineage>
        <taxon>Bacteria</taxon>
        <taxon>Pseudomonadati</taxon>
        <taxon>Pseudomonadota</taxon>
        <taxon>Gammaproteobacteria</taxon>
        <taxon>Thiotrichales</taxon>
        <taxon>Thiotrichaceae</taxon>
        <taxon>Thiothrix</taxon>
    </lineage>
</organism>
<dbReference type="SMART" id="SM00345">
    <property type="entry name" value="HTH_GNTR"/>
    <property type="match status" value="1"/>
</dbReference>